<evidence type="ECO:0000256" key="5">
    <source>
        <dbReference type="RuleBase" id="RU367124"/>
    </source>
</evidence>
<name>D0NXW3_PHYIT</name>
<dbReference type="AlphaFoldDB" id="D0NXW3"/>
<feature type="signal peptide" evidence="5">
    <location>
        <begin position="1"/>
        <end position="22"/>
    </location>
</feature>
<keyword evidence="7" id="KW-1185">Reference proteome</keyword>
<dbReference type="Proteomes" id="UP000006643">
    <property type="component" value="Unassembled WGS sequence"/>
</dbReference>
<comment type="function">
    <text evidence="5">Effector that suppresses plant defense responses during pathogen infection.</text>
</comment>
<dbReference type="InParanoid" id="D0NXW3"/>
<gene>
    <name evidence="6" type="ORF">PITG_18325</name>
</gene>
<accession>D0NXW3</accession>
<feature type="chain" id="PRO_5045006521" description="RxLR effector protein" evidence="5">
    <location>
        <begin position="23"/>
        <end position="129"/>
    </location>
</feature>
<dbReference type="EMBL" id="DS028184">
    <property type="protein sequence ID" value="EEY67914.1"/>
    <property type="molecule type" value="Genomic_DNA"/>
</dbReference>
<evidence type="ECO:0000256" key="4">
    <source>
        <dbReference type="ARBA" id="ARBA00022729"/>
    </source>
</evidence>
<reference evidence="7" key="1">
    <citation type="journal article" date="2009" name="Nature">
        <title>Genome sequence and analysis of the Irish potato famine pathogen Phytophthora infestans.</title>
        <authorList>
            <consortium name="The Broad Institute Genome Sequencing Platform"/>
            <person name="Haas B.J."/>
            <person name="Kamoun S."/>
            <person name="Zody M.C."/>
            <person name="Jiang R.H."/>
            <person name="Handsaker R.E."/>
            <person name="Cano L.M."/>
            <person name="Grabherr M."/>
            <person name="Kodira C.D."/>
            <person name="Raffaele S."/>
            <person name="Torto-Alalibo T."/>
            <person name="Bozkurt T.O."/>
            <person name="Ah-Fong A.M."/>
            <person name="Alvarado L."/>
            <person name="Anderson V.L."/>
            <person name="Armstrong M.R."/>
            <person name="Avrova A."/>
            <person name="Baxter L."/>
            <person name="Beynon J."/>
            <person name="Boevink P.C."/>
            <person name="Bollmann S.R."/>
            <person name="Bos J.I."/>
            <person name="Bulone V."/>
            <person name="Cai G."/>
            <person name="Cakir C."/>
            <person name="Carrington J.C."/>
            <person name="Chawner M."/>
            <person name="Conti L."/>
            <person name="Costanzo S."/>
            <person name="Ewan R."/>
            <person name="Fahlgren N."/>
            <person name="Fischbach M.A."/>
            <person name="Fugelstad J."/>
            <person name="Gilroy E.M."/>
            <person name="Gnerre S."/>
            <person name="Green P.J."/>
            <person name="Grenville-Briggs L.J."/>
            <person name="Griffith J."/>
            <person name="Grunwald N.J."/>
            <person name="Horn K."/>
            <person name="Horner N.R."/>
            <person name="Hu C.H."/>
            <person name="Huitema E."/>
            <person name="Jeong D.H."/>
            <person name="Jones A.M."/>
            <person name="Jones J.D."/>
            <person name="Jones R.W."/>
            <person name="Karlsson E.K."/>
            <person name="Kunjeti S.G."/>
            <person name="Lamour K."/>
            <person name="Liu Z."/>
            <person name="Ma L."/>
            <person name="Maclean D."/>
            <person name="Chibucos M.C."/>
            <person name="McDonald H."/>
            <person name="McWalters J."/>
            <person name="Meijer H.J."/>
            <person name="Morgan W."/>
            <person name="Morris P.F."/>
            <person name="Munro C.A."/>
            <person name="O'Neill K."/>
            <person name="Ospina-Giraldo M."/>
            <person name="Pinzon A."/>
            <person name="Pritchard L."/>
            <person name="Ramsahoye B."/>
            <person name="Ren Q."/>
            <person name="Restrepo S."/>
            <person name="Roy S."/>
            <person name="Sadanandom A."/>
            <person name="Savidor A."/>
            <person name="Schornack S."/>
            <person name="Schwartz D.C."/>
            <person name="Schumann U.D."/>
            <person name="Schwessinger B."/>
            <person name="Seyer L."/>
            <person name="Sharpe T."/>
            <person name="Silvar C."/>
            <person name="Song J."/>
            <person name="Studholme D.J."/>
            <person name="Sykes S."/>
            <person name="Thines M."/>
            <person name="van de Vondervoort P.J."/>
            <person name="Phuntumart V."/>
            <person name="Wawra S."/>
            <person name="Weide R."/>
            <person name="Win J."/>
            <person name="Young C."/>
            <person name="Zhou S."/>
            <person name="Fry W."/>
            <person name="Meyers B.C."/>
            <person name="van West P."/>
            <person name="Ristaino J."/>
            <person name="Govers F."/>
            <person name="Birch P.R."/>
            <person name="Whisson S.C."/>
            <person name="Judelson H.S."/>
            <person name="Nusbaum C."/>
        </authorList>
    </citation>
    <scope>NUCLEOTIDE SEQUENCE [LARGE SCALE GENOMIC DNA]</scope>
    <source>
        <strain evidence="7">T30-4</strain>
    </source>
</reference>
<comment type="domain">
    <text evidence="5">The RxLR-dEER motif acts to carry the protein into the host cell cytoplasm through binding to cell surface phosphatidylinositol-3-phosphate.</text>
</comment>
<sequence length="129" mass="14183">MRSIYYVVLAAALFARTTVVTAFTNADDSQLVSKMSPDFASDVKISGDFQTRSLRVTDPEDGNLMTDSEERTKYASLKDVIKRSAAADILKNMPSDSVRKMVKAVKFKSELTNKEEEVVKALLALAAKA</sequence>
<keyword evidence="4 5" id="KW-0732">Signal</keyword>
<evidence type="ECO:0000256" key="1">
    <source>
        <dbReference type="ARBA" id="ARBA00004613"/>
    </source>
</evidence>
<dbReference type="GeneID" id="9463157"/>
<proteinExistence type="inferred from homology"/>
<comment type="subcellular location">
    <subcellularLocation>
        <location evidence="1 5">Secreted</location>
    </subcellularLocation>
</comment>
<dbReference type="Pfam" id="PF16810">
    <property type="entry name" value="RXLR"/>
    <property type="match status" value="1"/>
</dbReference>
<organism evidence="6 7">
    <name type="scientific">Phytophthora infestans (strain T30-4)</name>
    <name type="common">Potato late blight agent</name>
    <dbReference type="NCBI Taxonomy" id="403677"/>
    <lineage>
        <taxon>Eukaryota</taxon>
        <taxon>Sar</taxon>
        <taxon>Stramenopiles</taxon>
        <taxon>Oomycota</taxon>
        <taxon>Peronosporomycetes</taxon>
        <taxon>Peronosporales</taxon>
        <taxon>Peronosporaceae</taxon>
        <taxon>Phytophthora</taxon>
    </lineage>
</organism>
<dbReference type="HOGENOM" id="CLU_126839_0_0_1"/>
<protein>
    <recommendedName>
        <fullName evidence="5">RxLR effector protein</fullName>
    </recommendedName>
</protein>
<comment type="similarity">
    <text evidence="2 5">Belongs to the RxLR effector family.</text>
</comment>
<evidence type="ECO:0000256" key="2">
    <source>
        <dbReference type="ARBA" id="ARBA00010400"/>
    </source>
</evidence>
<dbReference type="VEuPathDB" id="FungiDB:PITG_18325"/>
<dbReference type="STRING" id="403677.D0NXW3"/>
<evidence type="ECO:0000313" key="7">
    <source>
        <dbReference type="Proteomes" id="UP000006643"/>
    </source>
</evidence>
<keyword evidence="3 5" id="KW-0964">Secreted</keyword>
<dbReference type="InterPro" id="IPR031825">
    <property type="entry name" value="RXLR"/>
</dbReference>
<evidence type="ECO:0000313" key="6">
    <source>
        <dbReference type="EMBL" id="EEY67914.1"/>
    </source>
</evidence>
<dbReference type="RefSeq" id="XP_002997776.1">
    <property type="nucleotide sequence ID" value="XM_002997730.1"/>
</dbReference>
<evidence type="ECO:0000256" key="3">
    <source>
        <dbReference type="ARBA" id="ARBA00022525"/>
    </source>
</evidence>
<dbReference type="KEGG" id="pif:PITG_18325"/>
<dbReference type="OrthoDB" id="128949at2759"/>